<dbReference type="EMBL" id="NHON01000067">
    <property type="protein sequence ID" value="OWJ64128.1"/>
    <property type="molecule type" value="Genomic_DNA"/>
</dbReference>
<feature type="domain" description="Phytase-like" evidence="1">
    <location>
        <begin position="122"/>
        <end position="423"/>
    </location>
</feature>
<dbReference type="PANTHER" id="PTHR37957">
    <property type="entry name" value="BLR7070 PROTEIN"/>
    <property type="match status" value="1"/>
</dbReference>
<dbReference type="STRING" id="1122125.GCA_000423185_06298"/>
<proteinExistence type="predicted"/>
<protein>
    <recommendedName>
        <fullName evidence="1">Phytase-like domain-containing protein</fullName>
    </recommendedName>
</protein>
<sequence>MKKEEGEAPGAAGRSQALPVQAVPVDADEAFAAPQRNGIARRGVHHRSVINATQARHAVIALPWSTGGAGGVRGRSDMSRFGIAVVGALLACSALPAQAEGIGRLRLIGEAALPKGLDYQGTTVGGLSGLDWDPTARQWIALSDDRSEKAPARFYTLAIDYDAEAVRGIAVTGVTTLRDAAGAGFAPRSVDPEAIRRDPVSGLLYWSSEGGVKAGIDPAISVAAPDGSWRRGLDLPQRYRVAEDKDSGPRDNLTFEGLALAPDGRTLFASMESALVQDGPIASLAKGSPVRIASFDIATGAPGPEHVYLTDPIPMAPAFPGGFADNGVSEILPAGDGTLLVLERAYAQGRGNSIRLYRADPALATDVSKLDSLLDGSWLAMQKTLLLDFGTLGVTLDNFEAMGWGPALAHGHRSLVVMSDDNFNPLQVTKALVFEVLP</sequence>
<reference evidence="3" key="1">
    <citation type="submission" date="2017-05" db="EMBL/GenBank/DDBJ databases">
        <authorList>
            <person name="Macchi M."/>
            <person name="Festa S."/>
            <person name="Coppotelli B.M."/>
            <person name="Morelli I.S."/>
        </authorList>
    </citation>
    <scope>NUCLEOTIDE SEQUENCE [LARGE SCALE GENOMIC DNA]</scope>
    <source>
        <strain evidence="3">I</strain>
    </source>
</reference>
<keyword evidence="3" id="KW-1185">Reference proteome</keyword>
<evidence type="ECO:0000259" key="1">
    <source>
        <dbReference type="Pfam" id="PF13449"/>
    </source>
</evidence>
<accession>A0A211ZFR5</accession>
<dbReference type="Proteomes" id="UP000196655">
    <property type="component" value="Unassembled WGS sequence"/>
</dbReference>
<gene>
    <name evidence="2" type="ORF">BWR60_26200</name>
</gene>
<comment type="caution">
    <text evidence="2">The sequence shown here is derived from an EMBL/GenBank/DDBJ whole genome shotgun (WGS) entry which is preliminary data.</text>
</comment>
<evidence type="ECO:0000313" key="2">
    <source>
        <dbReference type="EMBL" id="OWJ64128.1"/>
    </source>
</evidence>
<dbReference type="SUPFAM" id="SSF63825">
    <property type="entry name" value="YWTD domain"/>
    <property type="match status" value="1"/>
</dbReference>
<dbReference type="PANTHER" id="PTHR37957:SF1">
    <property type="entry name" value="PHYTASE-LIKE DOMAIN-CONTAINING PROTEIN"/>
    <property type="match status" value="1"/>
</dbReference>
<dbReference type="InterPro" id="IPR027372">
    <property type="entry name" value="Phytase-like_dom"/>
</dbReference>
<dbReference type="AlphaFoldDB" id="A0A211ZFR5"/>
<organism evidence="2 3">
    <name type="scientific">Inquilinus limosus</name>
    <dbReference type="NCBI Taxonomy" id="171674"/>
    <lineage>
        <taxon>Bacteria</taxon>
        <taxon>Pseudomonadati</taxon>
        <taxon>Pseudomonadota</taxon>
        <taxon>Alphaproteobacteria</taxon>
        <taxon>Rhodospirillales</taxon>
        <taxon>Rhodospirillaceae</taxon>
        <taxon>Inquilinus</taxon>
    </lineage>
</organism>
<name>A0A211ZFR5_9PROT</name>
<dbReference type="Pfam" id="PF13449">
    <property type="entry name" value="Phytase-like"/>
    <property type="match status" value="1"/>
</dbReference>
<evidence type="ECO:0000313" key="3">
    <source>
        <dbReference type="Proteomes" id="UP000196655"/>
    </source>
</evidence>